<protein>
    <submittedName>
        <fullName evidence="1">(3R)-2'-hydroxyisoflavanone reductase</fullName>
        <ecNumber evidence="1">1.1.1.348</ecNumber>
    </submittedName>
</protein>
<keyword evidence="1" id="KW-0560">Oxidoreductase</keyword>
<reference evidence="1 2" key="1">
    <citation type="submission" date="2024-06" db="EMBL/GenBank/DDBJ databases">
        <title>A chromosome level genome sequence of Diviner's sage (Salvia divinorum).</title>
        <authorList>
            <person name="Ford S.A."/>
            <person name="Ro D.-K."/>
            <person name="Ness R.W."/>
            <person name="Phillips M.A."/>
        </authorList>
    </citation>
    <scope>NUCLEOTIDE SEQUENCE [LARGE SCALE GENOMIC DNA]</scope>
    <source>
        <strain evidence="1">SAF-2024a</strain>
        <tissue evidence="1">Leaf</tissue>
    </source>
</reference>
<dbReference type="EMBL" id="JBEAFC010000001">
    <property type="protein sequence ID" value="KAL1568642.1"/>
    <property type="molecule type" value="Genomic_DNA"/>
</dbReference>
<dbReference type="AlphaFoldDB" id="A0ABD1IIW2"/>
<proteinExistence type="predicted"/>
<dbReference type="Proteomes" id="UP001567538">
    <property type="component" value="Unassembled WGS sequence"/>
</dbReference>
<organism evidence="1 2">
    <name type="scientific">Salvia divinorum</name>
    <name type="common">Maria pastora</name>
    <name type="synonym">Diviner's sage</name>
    <dbReference type="NCBI Taxonomy" id="28513"/>
    <lineage>
        <taxon>Eukaryota</taxon>
        <taxon>Viridiplantae</taxon>
        <taxon>Streptophyta</taxon>
        <taxon>Embryophyta</taxon>
        <taxon>Tracheophyta</taxon>
        <taxon>Spermatophyta</taxon>
        <taxon>Magnoliopsida</taxon>
        <taxon>eudicotyledons</taxon>
        <taxon>Gunneridae</taxon>
        <taxon>Pentapetalae</taxon>
        <taxon>asterids</taxon>
        <taxon>lamiids</taxon>
        <taxon>Lamiales</taxon>
        <taxon>Lamiaceae</taxon>
        <taxon>Nepetoideae</taxon>
        <taxon>Mentheae</taxon>
        <taxon>Salviinae</taxon>
        <taxon>Salvia</taxon>
        <taxon>Salvia subgen. Calosphace</taxon>
    </lineage>
</organism>
<keyword evidence="2" id="KW-1185">Reference proteome</keyword>
<sequence>MSHLRFARNSANLRVVYTTAAFKMFGVPYIVTNTVVERAAIDLASELGLDLVSVLRIESSPHIHLIGGKGAIHRGRGCSPLKTFAIFFSAKYPEYPLPTPDLWKDLTAVKLSGLSIQVREWIG</sequence>
<accession>A0ABD1IIW2</accession>
<name>A0ABD1IIW2_SALDI</name>
<dbReference type="EC" id="1.1.1.348" evidence="1"/>
<comment type="caution">
    <text evidence="1">The sequence shown here is derived from an EMBL/GenBank/DDBJ whole genome shotgun (WGS) entry which is preliminary data.</text>
</comment>
<evidence type="ECO:0000313" key="2">
    <source>
        <dbReference type="Proteomes" id="UP001567538"/>
    </source>
</evidence>
<dbReference type="GO" id="GO:0016491">
    <property type="term" value="F:oxidoreductase activity"/>
    <property type="evidence" value="ECO:0007669"/>
    <property type="project" value="UniProtKB-KW"/>
</dbReference>
<gene>
    <name evidence="1" type="ORF">AAHA92_00231</name>
</gene>
<evidence type="ECO:0000313" key="1">
    <source>
        <dbReference type="EMBL" id="KAL1568642.1"/>
    </source>
</evidence>